<feature type="region of interest" description="Disordered" evidence="1">
    <location>
        <begin position="125"/>
        <end position="169"/>
    </location>
</feature>
<organism evidence="2 3">
    <name type="scientific">Daucus carota subsp. sativus</name>
    <name type="common">Carrot</name>
    <dbReference type="NCBI Taxonomy" id="79200"/>
    <lineage>
        <taxon>Eukaryota</taxon>
        <taxon>Viridiplantae</taxon>
        <taxon>Streptophyta</taxon>
        <taxon>Embryophyta</taxon>
        <taxon>Tracheophyta</taxon>
        <taxon>Spermatophyta</taxon>
        <taxon>Magnoliopsida</taxon>
        <taxon>eudicotyledons</taxon>
        <taxon>Gunneridae</taxon>
        <taxon>Pentapetalae</taxon>
        <taxon>asterids</taxon>
        <taxon>campanulids</taxon>
        <taxon>Apiales</taxon>
        <taxon>Apiaceae</taxon>
        <taxon>Apioideae</taxon>
        <taxon>Scandiceae</taxon>
        <taxon>Daucinae</taxon>
        <taxon>Daucus</taxon>
        <taxon>Daucus sect. Daucus</taxon>
    </lineage>
</organism>
<name>A0AAF0XEZ1_DAUCS</name>
<reference evidence="2" key="1">
    <citation type="journal article" date="2016" name="Nat. Genet.">
        <title>A high-quality carrot genome assembly provides new insights into carotenoid accumulation and asterid genome evolution.</title>
        <authorList>
            <person name="Iorizzo M."/>
            <person name="Ellison S."/>
            <person name="Senalik D."/>
            <person name="Zeng P."/>
            <person name="Satapoomin P."/>
            <person name="Huang J."/>
            <person name="Bowman M."/>
            <person name="Iovene M."/>
            <person name="Sanseverino W."/>
            <person name="Cavagnaro P."/>
            <person name="Yildiz M."/>
            <person name="Macko-Podgorni A."/>
            <person name="Moranska E."/>
            <person name="Grzebelus E."/>
            <person name="Grzebelus D."/>
            <person name="Ashrafi H."/>
            <person name="Zheng Z."/>
            <person name="Cheng S."/>
            <person name="Spooner D."/>
            <person name="Van Deynze A."/>
            <person name="Simon P."/>
        </authorList>
    </citation>
    <scope>NUCLEOTIDE SEQUENCE</scope>
    <source>
        <tissue evidence="2">Leaf</tissue>
    </source>
</reference>
<evidence type="ECO:0000313" key="2">
    <source>
        <dbReference type="EMBL" id="WOH06703.1"/>
    </source>
</evidence>
<reference evidence="2" key="2">
    <citation type="submission" date="2022-03" db="EMBL/GenBank/DDBJ databases">
        <title>Draft title - Genomic analysis of global carrot germplasm unveils the trajectory of domestication and the origin of high carotenoid orange carrot.</title>
        <authorList>
            <person name="Iorizzo M."/>
            <person name="Ellison S."/>
            <person name="Senalik D."/>
            <person name="Macko-Podgorni A."/>
            <person name="Grzebelus D."/>
            <person name="Bostan H."/>
            <person name="Rolling W."/>
            <person name="Curaba J."/>
            <person name="Simon P."/>
        </authorList>
    </citation>
    <scope>NUCLEOTIDE SEQUENCE</scope>
    <source>
        <tissue evidence="2">Leaf</tissue>
    </source>
</reference>
<feature type="compositionally biased region" description="Polar residues" evidence="1">
    <location>
        <begin position="130"/>
        <end position="140"/>
    </location>
</feature>
<keyword evidence="3" id="KW-1185">Reference proteome</keyword>
<protein>
    <submittedName>
        <fullName evidence="2">Uncharacterized protein</fullName>
    </submittedName>
</protein>
<dbReference type="AlphaFoldDB" id="A0AAF0XEZ1"/>
<feature type="compositionally biased region" description="Polar residues" evidence="1">
    <location>
        <begin position="152"/>
        <end position="169"/>
    </location>
</feature>
<evidence type="ECO:0000313" key="3">
    <source>
        <dbReference type="Proteomes" id="UP000077755"/>
    </source>
</evidence>
<dbReference type="EMBL" id="CP093348">
    <property type="protein sequence ID" value="WOH06703.1"/>
    <property type="molecule type" value="Genomic_DNA"/>
</dbReference>
<feature type="region of interest" description="Disordered" evidence="1">
    <location>
        <begin position="1"/>
        <end position="21"/>
    </location>
</feature>
<feature type="compositionally biased region" description="Low complexity" evidence="1">
    <location>
        <begin position="141"/>
        <end position="151"/>
    </location>
</feature>
<dbReference type="Proteomes" id="UP000077755">
    <property type="component" value="Chromosome 6"/>
</dbReference>
<proteinExistence type="predicted"/>
<feature type="region of interest" description="Disordered" evidence="1">
    <location>
        <begin position="61"/>
        <end position="110"/>
    </location>
</feature>
<evidence type="ECO:0000256" key="1">
    <source>
        <dbReference type="SAM" id="MobiDB-lite"/>
    </source>
</evidence>
<gene>
    <name evidence="2" type="ORF">DCAR_0626131</name>
</gene>
<accession>A0AAF0XEZ1</accession>
<sequence length="381" mass="41980">MFGSESISPSQSRTSNISGSIPQSVILKNTALLRRSDFHLSPDNPFLQVDSRPPPGTVFTSEDLCTGSQVDSCPPPGTVFTSDDLCTGRKRRRGYNKDKENPPPQSIRNNLAAIGGRSLIEKNLEPQHKVPSQTPYNVKNSVSGSYSDSNSIPPSTGVFSSSDSTPPSNTLKNTALLRRTYVHLSPDDPFLKLGSRPPETVFTCEDLCTGRGANKDKENTPSKSIRYIKAMNGRSLTKKPRPPRVNGLVSVQSTQLPTRIPLSNMSNIDVSRGLPEKRGKLKKKNFLAEITRTLFEETEESNGEDRNYESLDQSWIAKFDSNYNPSSSVGRGTRVSVKPEYWITPPAKEFANDYTLSSEMGFSANSVAEALLMHDNYPDKV</sequence>